<accession>A0A3B0TE06</accession>
<name>A0A3B0TE06_9ZZZZ</name>
<organism evidence="1">
    <name type="scientific">hydrothermal vent metagenome</name>
    <dbReference type="NCBI Taxonomy" id="652676"/>
    <lineage>
        <taxon>unclassified sequences</taxon>
        <taxon>metagenomes</taxon>
        <taxon>ecological metagenomes</taxon>
    </lineage>
</organism>
<gene>
    <name evidence="1" type="ORF">MNBD_ALPHA05-1958</name>
</gene>
<feature type="non-terminal residue" evidence="1">
    <location>
        <position position="60"/>
    </location>
</feature>
<evidence type="ECO:0000313" key="1">
    <source>
        <dbReference type="EMBL" id="VAW07054.1"/>
    </source>
</evidence>
<proteinExistence type="predicted"/>
<reference evidence="1" key="1">
    <citation type="submission" date="2018-06" db="EMBL/GenBank/DDBJ databases">
        <authorList>
            <person name="Zhirakovskaya E."/>
        </authorList>
    </citation>
    <scope>NUCLEOTIDE SEQUENCE</scope>
</reference>
<dbReference type="EMBL" id="UOEH01000556">
    <property type="protein sequence ID" value="VAW07054.1"/>
    <property type="molecule type" value="Genomic_DNA"/>
</dbReference>
<protein>
    <submittedName>
        <fullName evidence="1">Uncharacterized protein</fullName>
    </submittedName>
</protein>
<dbReference type="AlphaFoldDB" id="A0A3B0TE06"/>
<sequence>MMRKRWLTSLILPLLLLGVAFDAASVAAGDVDKVVLANLDRYQAYLRVGQTRREIKPRKA</sequence>